<dbReference type="OrthoDB" id="5138418at2759"/>
<comment type="caution">
    <text evidence="2">The sequence shown here is derived from an EMBL/GenBank/DDBJ whole genome shotgun (WGS) entry which is preliminary data.</text>
</comment>
<dbReference type="Pfam" id="PF13380">
    <property type="entry name" value="CoA_binding_2"/>
    <property type="match status" value="1"/>
</dbReference>
<dbReference type="VEuPathDB" id="FungiDB:A1Q1_01804"/>
<evidence type="ECO:0000313" key="3">
    <source>
        <dbReference type="Proteomes" id="UP000002748"/>
    </source>
</evidence>
<dbReference type="Gene3D" id="3.40.50.720">
    <property type="entry name" value="NAD(P)-binding Rossmann-like Domain"/>
    <property type="match status" value="1"/>
</dbReference>
<dbReference type="HOGENOM" id="CLU_112567_1_1_1"/>
<evidence type="ECO:0000313" key="2">
    <source>
        <dbReference type="EMBL" id="EJT49155.1"/>
    </source>
</evidence>
<dbReference type="PANTHER" id="PTHR33303">
    <property type="entry name" value="CYTOPLASMIC PROTEIN-RELATED"/>
    <property type="match status" value="1"/>
</dbReference>
<dbReference type="InterPro" id="IPR036291">
    <property type="entry name" value="NAD(P)-bd_dom_sf"/>
</dbReference>
<feature type="domain" description="CoA-binding" evidence="1">
    <location>
        <begin position="72"/>
        <end position="180"/>
    </location>
</feature>
<accession>J4UDF8</accession>
<protein>
    <recommendedName>
        <fullName evidence="1">CoA-binding domain-containing protein</fullName>
    </recommendedName>
</protein>
<dbReference type="PANTHER" id="PTHR33303:SF2">
    <property type="entry name" value="COA-BINDING DOMAIN-CONTAINING PROTEIN"/>
    <property type="match status" value="1"/>
</dbReference>
<dbReference type="SUPFAM" id="SSF51735">
    <property type="entry name" value="NAD(P)-binding Rossmann-fold domains"/>
    <property type="match status" value="1"/>
</dbReference>
<sequence>MVHVDPHTVKIIPQAAKRFMAAPKYAVVGRVLQDPAKFDNKLAFLVGAVPRSVSSPISAPNCLPWTLANPQLIKWYNERKMPLTPVRPASDKFDNSKPVEGLNVVENITDIPDLNNTSISMIISPKLGANMLKELYKSEKTQPFALWFQPGAENEEIEAFIKEHNLENRVVIGGPCVLLHGDEAREKADAKL</sequence>
<dbReference type="RefSeq" id="XP_014180318.1">
    <property type="nucleotide sequence ID" value="XM_014324843.1"/>
</dbReference>
<dbReference type="AlphaFoldDB" id="J4UDF8"/>
<reference evidence="2 3" key="1">
    <citation type="journal article" date="2012" name="Eukaryot. Cell">
        <title>Draft genome sequence of CBS 2479, the standard type strain of Trichosporon asahii.</title>
        <authorList>
            <person name="Yang R.Y."/>
            <person name="Li H.T."/>
            <person name="Zhu H."/>
            <person name="Zhou G.P."/>
            <person name="Wang M."/>
            <person name="Wang L."/>
        </authorList>
    </citation>
    <scope>NUCLEOTIDE SEQUENCE [LARGE SCALE GENOMIC DNA]</scope>
    <source>
        <strain evidence="3">ATCC 90039 / CBS 2479 / JCM 2466 / KCTC 7840 / NCYC 2677 / UAMH 7654</strain>
    </source>
</reference>
<proteinExistence type="predicted"/>
<dbReference type="Proteomes" id="UP000002748">
    <property type="component" value="Unassembled WGS sequence"/>
</dbReference>
<dbReference type="GeneID" id="25985318"/>
<evidence type="ECO:0000259" key="1">
    <source>
        <dbReference type="Pfam" id="PF13380"/>
    </source>
</evidence>
<organism evidence="2 3">
    <name type="scientific">Trichosporon asahii var. asahii (strain ATCC 90039 / CBS 2479 / JCM 2466 / KCTC 7840 / NBRC 103889/ NCYC 2677 / UAMH 7654)</name>
    <name type="common">Yeast</name>
    <dbReference type="NCBI Taxonomy" id="1186058"/>
    <lineage>
        <taxon>Eukaryota</taxon>
        <taxon>Fungi</taxon>
        <taxon>Dikarya</taxon>
        <taxon>Basidiomycota</taxon>
        <taxon>Agaricomycotina</taxon>
        <taxon>Tremellomycetes</taxon>
        <taxon>Trichosporonales</taxon>
        <taxon>Trichosporonaceae</taxon>
        <taxon>Trichosporon</taxon>
    </lineage>
</organism>
<dbReference type="InterPro" id="IPR003781">
    <property type="entry name" value="CoA-bd"/>
</dbReference>
<dbReference type="EMBL" id="ALBS01000178">
    <property type="protein sequence ID" value="EJT49155.1"/>
    <property type="molecule type" value="Genomic_DNA"/>
</dbReference>
<gene>
    <name evidence="2" type="ORF">A1Q1_01804</name>
</gene>
<dbReference type="KEGG" id="tasa:A1Q1_01804"/>
<name>J4UDF8_TRIAS</name>